<gene>
    <name evidence="1" type="ORF">MSTHT_0634</name>
</gene>
<name>A0A0E3NB94_METTT</name>
<dbReference type="EMBL" id="CP009501">
    <property type="protein sequence ID" value="AKB12392.1"/>
    <property type="molecule type" value="Genomic_DNA"/>
</dbReference>
<reference evidence="1 2" key="1">
    <citation type="submission" date="2014-07" db="EMBL/GenBank/DDBJ databases">
        <title>Methanogenic archaea and the global carbon cycle.</title>
        <authorList>
            <person name="Henriksen J.R."/>
            <person name="Luke J."/>
            <person name="Reinhart S."/>
            <person name="Benedict M.N."/>
            <person name="Youngblut N.D."/>
            <person name="Metcalf M.E."/>
            <person name="Whitaker R.J."/>
            <person name="Metcalf W.W."/>
        </authorList>
    </citation>
    <scope>NUCLEOTIDE SEQUENCE [LARGE SCALE GENOMIC DNA]</scope>
    <source>
        <strain evidence="2">ATCC 43570 / DSM 1825 / OCM 12 / VKM B-1830 / TM-1</strain>
    </source>
</reference>
<sequence>MVEFLDTNATSSELSKMISRSKEKLYLVSPYLQMSDKIKILIQQAEKESPDIDIKVLYRSGKNGEINDRDMDFLL</sequence>
<proteinExistence type="predicted"/>
<dbReference type="Proteomes" id="UP000066529">
    <property type="component" value="Chromosome"/>
</dbReference>
<dbReference type="AlphaFoldDB" id="A0A0E3NB94"/>
<protein>
    <submittedName>
        <fullName evidence="1">Uncharacterized protein</fullName>
    </submittedName>
</protein>
<dbReference type="HOGENOM" id="CLU_2662427_0_0_2"/>
<evidence type="ECO:0000313" key="1">
    <source>
        <dbReference type="EMBL" id="AKB12392.1"/>
    </source>
</evidence>
<dbReference type="KEGG" id="mthr:MSTHT_0634"/>
<evidence type="ECO:0000313" key="2">
    <source>
        <dbReference type="Proteomes" id="UP000066529"/>
    </source>
</evidence>
<dbReference type="PATRIC" id="fig|523844.20.peg.810"/>
<accession>A0A0E3NB94</accession>
<organism evidence="1 2">
    <name type="scientific">Methanosarcina thermophila (strain ATCC 43570 / DSM 1825 / OCM 12 / VKM B-1830 / TM-1)</name>
    <dbReference type="NCBI Taxonomy" id="523844"/>
    <lineage>
        <taxon>Archaea</taxon>
        <taxon>Methanobacteriati</taxon>
        <taxon>Methanobacteriota</taxon>
        <taxon>Stenosarchaea group</taxon>
        <taxon>Methanomicrobia</taxon>
        <taxon>Methanosarcinales</taxon>
        <taxon>Methanosarcinaceae</taxon>
        <taxon>Methanosarcina</taxon>
    </lineage>
</organism>